<dbReference type="Proteomes" id="UP000050509">
    <property type="component" value="Unassembled WGS sequence"/>
</dbReference>
<gene>
    <name evidence="9" type="ORF">SE17_15290</name>
</gene>
<dbReference type="InterPro" id="IPR003594">
    <property type="entry name" value="HATPase_dom"/>
</dbReference>
<dbReference type="GO" id="GO:0030295">
    <property type="term" value="F:protein kinase activator activity"/>
    <property type="evidence" value="ECO:0007669"/>
    <property type="project" value="TreeGrafter"/>
</dbReference>
<dbReference type="PRINTS" id="PR00344">
    <property type="entry name" value="BCTRLSENSOR"/>
</dbReference>
<dbReference type="InterPro" id="IPR036097">
    <property type="entry name" value="HisK_dim/P_sf"/>
</dbReference>
<evidence type="ECO:0000259" key="8">
    <source>
        <dbReference type="PROSITE" id="PS50109"/>
    </source>
</evidence>
<name>A0A0P9D0V3_9CHLR</name>
<keyword evidence="7" id="KW-0902">Two-component regulatory system</keyword>
<sequence length="263" mass="28206">AELVRLTTELEQRVRAATEDLRRTQAIQQAEWASVAHDINNALAAAQAVVDDVLLDMAELGVNDEKRTSIERRVVASFRVIGNLIDDMNTVTLLDHARLALEIRAVDAAAVARNVVEQIEAQAQQYGCEVSLSAGDDLPPVAADAWRIERALANLVGNAVKYTRQARRRDRRVDVALSARRDGVVITIADTGLGMDATALALVGQPFTRLASARGTKGMGIGVYLSRGIIEQQGGTLSYASAGPGCGTTVTVWLPGHHPGKEH</sequence>
<dbReference type="PANTHER" id="PTHR42878:SF7">
    <property type="entry name" value="SENSOR HISTIDINE KINASE GLRK"/>
    <property type="match status" value="1"/>
</dbReference>
<dbReference type="Gene3D" id="3.30.565.10">
    <property type="entry name" value="Histidine kinase-like ATPase, C-terminal domain"/>
    <property type="match status" value="1"/>
</dbReference>
<organism evidence="9 10">
    <name type="scientific">Kouleothrix aurantiaca</name>
    <dbReference type="NCBI Taxonomy" id="186479"/>
    <lineage>
        <taxon>Bacteria</taxon>
        <taxon>Bacillati</taxon>
        <taxon>Chloroflexota</taxon>
        <taxon>Chloroflexia</taxon>
        <taxon>Chloroflexales</taxon>
        <taxon>Roseiflexineae</taxon>
        <taxon>Roseiflexaceae</taxon>
        <taxon>Kouleothrix</taxon>
    </lineage>
</organism>
<dbReference type="InterPro" id="IPR004358">
    <property type="entry name" value="Sig_transdc_His_kin-like_C"/>
</dbReference>
<dbReference type="SUPFAM" id="SSF55874">
    <property type="entry name" value="ATPase domain of HSP90 chaperone/DNA topoisomerase II/histidine kinase"/>
    <property type="match status" value="1"/>
</dbReference>
<evidence type="ECO:0000256" key="6">
    <source>
        <dbReference type="ARBA" id="ARBA00022840"/>
    </source>
</evidence>
<evidence type="ECO:0000313" key="10">
    <source>
        <dbReference type="Proteomes" id="UP000050509"/>
    </source>
</evidence>
<dbReference type="SUPFAM" id="SSF47384">
    <property type="entry name" value="Homodimeric domain of signal transducing histidine kinase"/>
    <property type="match status" value="1"/>
</dbReference>
<comment type="caution">
    <text evidence="9">The sequence shown here is derived from an EMBL/GenBank/DDBJ whole genome shotgun (WGS) entry which is preliminary data.</text>
</comment>
<dbReference type="PROSITE" id="PS50109">
    <property type="entry name" value="HIS_KIN"/>
    <property type="match status" value="1"/>
</dbReference>
<keyword evidence="10" id="KW-1185">Reference proteome</keyword>
<dbReference type="InterPro" id="IPR005467">
    <property type="entry name" value="His_kinase_dom"/>
</dbReference>
<keyword evidence="4" id="KW-0547">Nucleotide-binding</keyword>
<proteinExistence type="predicted"/>
<protein>
    <recommendedName>
        <fullName evidence="2">histidine kinase</fullName>
        <ecNumber evidence="2">2.7.13.3</ecNumber>
    </recommendedName>
</protein>
<dbReference type="GO" id="GO:0007234">
    <property type="term" value="P:osmosensory signaling via phosphorelay pathway"/>
    <property type="evidence" value="ECO:0007669"/>
    <property type="project" value="TreeGrafter"/>
</dbReference>
<evidence type="ECO:0000256" key="2">
    <source>
        <dbReference type="ARBA" id="ARBA00012438"/>
    </source>
</evidence>
<dbReference type="PANTHER" id="PTHR42878">
    <property type="entry name" value="TWO-COMPONENT HISTIDINE KINASE"/>
    <property type="match status" value="1"/>
</dbReference>
<evidence type="ECO:0000313" key="9">
    <source>
        <dbReference type="EMBL" id="KPV52481.1"/>
    </source>
</evidence>
<evidence type="ECO:0000256" key="5">
    <source>
        <dbReference type="ARBA" id="ARBA00022777"/>
    </source>
</evidence>
<dbReference type="SMART" id="SM00387">
    <property type="entry name" value="HATPase_c"/>
    <property type="match status" value="1"/>
</dbReference>
<keyword evidence="5" id="KW-0418">Kinase</keyword>
<dbReference type="EC" id="2.7.13.3" evidence="2"/>
<dbReference type="EMBL" id="LJCR01000533">
    <property type="protein sequence ID" value="KPV52481.1"/>
    <property type="molecule type" value="Genomic_DNA"/>
</dbReference>
<accession>A0A0P9D0V3</accession>
<dbReference type="InterPro" id="IPR050351">
    <property type="entry name" value="BphY/WalK/GraS-like"/>
</dbReference>
<dbReference type="Pfam" id="PF02518">
    <property type="entry name" value="HATPase_c"/>
    <property type="match status" value="1"/>
</dbReference>
<evidence type="ECO:0000256" key="3">
    <source>
        <dbReference type="ARBA" id="ARBA00022679"/>
    </source>
</evidence>
<keyword evidence="3" id="KW-0808">Transferase</keyword>
<evidence type="ECO:0000256" key="4">
    <source>
        <dbReference type="ARBA" id="ARBA00022741"/>
    </source>
</evidence>
<dbReference type="GO" id="GO:0000155">
    <property type="term" value="F:phosphorelay sensor kinase activity"/>
    <property type="evidence" value="ECO:0007669"/>
    <property type="project" value="InterPro"/>
</dbReference>
<dbReference type="GO" id="GO:0005524">
    <property type="term" value="F:ATP binding"/>
    <property type="evidence" value="ECO:0007669"/>
    <property type="project" value="UniProtKB-KW"/>
</dbReference>
<dbReference type="AlphaFoldDB" id="A0A0P9D0V3"/>
<evidence type="ECO:0000256" key="1">
    <source>
        <dbReference type="ARBA" id="ARBA00000085"/>
    </source>
</evidence>
<feature type="domain" description="Histidine kinase" evidence="8">
    <location>
        <begin position="34"/>
        <end position="258"/>
    </location>
</feature>
<feature type="non-terminal residue" evidence="9">
    <location>
        <position position="1"/>
    </location>
</feature>
<dbReference type="GO" id="GO:0000156">
    <property type="term" value="F:phosphorelay response regulator activity"/>
    <property type="evidence" value="ECO:0007669"/>
    <property type="project" value="TreeGrafter"/>
</dbReference>
<evidence type="ECO:0000256" key="7">
    <source>
        <dbReference type="ARBA" id="ARBA00023012"/>
    </source>
</evidence>
<comment type="catalytic activity">
    <reaction evidence="1">
        <text>ATP + protein L-histidine = ADP + protein N-phospho-L-histidine.</text>
        <dbReference type="EC" id="2.7.13.3"/>
    </reaction>
</comment>
<reference evidence="9 10" key="1">
    <citation type="submission" date="2015-09" db="EMBL/GenBank/DDBJ databases">
        <title>Draft genome sequence of Kouleothrix aurantiaca JCM 19913.</title>
        <authorList>
            <person name="Hemp J."/>
        </authorList>
    </citation>
    <scope>NUCLEOTIDE SEQUENCE [LARGE SCALE GENOMIC DNA]</scope>
    <source>
        <strain evidence="9 10">COM-B</strain>
    </source>
</reference>
<dbReference type="InterPro" id="IPR036890">
    <property type="entry name" value="HATPase_C_sf"/>
</dbReference>
<keyword evidence="6" id="KW-0067">ATP-binding</keyword>